<dbReference type="EMBL" id="CP014774">
    <property type="protein sequence ID" value="ANB52509.1"/>
    <property type="molecule type" value="Genomic_DNA"/>
</dbReference>
<reference evidence="1 3" key="1">
    <citation type="journal article" date="2016" name="J. Clin. Microbiol.">
        <title>Detection and Whole-Genome Sequencing of Carbapenemase-Producing Aeromonas hydrophila Isolates from Routine Perirectal Surveillance Culture.</title>
        <authorList>
            <person name="Hughes H.Y."/>
            <person name="Conlan S.P."/>
            <person name="Lau A.F."/>
            <person name="Dekker J.P."/>
            <person name="Michelin A.V."/>
            <person name="Youn J.H."/>
            <person name="Henderson D.K."/>
            <person name="Frank K.M."/>
            <person name="Segre J.A."/>
            <person name="Palmore T.N."/>
        </authorList>
    </citation>
    <scope>NUCLEOTIDE SEQUENCE [LARGE SCALE GENOMIC DNA]</scope>
    <source>
        <strain evidence="1 3">AVNIH1</strain>
    </source>
</reference>
<name>A0AAC9FL71_AERVE</name>
<sequence length="194" mass="21192">MDYQTTDYGFSVETCDLPSYSSGVNDQGEALYELDGIEMTKAQAEDFKDYFFDDEDDHPLSQGNDTESLPDAILSGLNAVNDALGGGGVAEFYADELLGLGESRMDSVVSSSGMSREEIQSHATAVMIDMAAQVGMPSDYLMNELQNDINRVRSLNSQSGLKLLREAIADGIAGEYDSAMTKWDRLRRALQSIK</sequence>
<accession>A0AAC9FL71</accession>
<dbReference type="AlphaFoldDB" id="A0AAC9FL71"/>
<dbReference type="EMBL" id="CP014774">
    <property type="protein sequence ID" value="ANB53724.1"/>
    <property type="molecule type" value="Genomic_DNA"/>
</dbReference>
<organism evidence="1 3">
    <name type="scientific">Aeromonas veronii</name>
    <dbReference type="NCBI Taxonomy" id="654"/>
    <lineage>
        <taxon>Bacteria</taxon>
        <taxon>Pseudomonadati</taxon>
        <taxon>Pseudomonadota</taxon>
        <taxon>Gammaproteobacteria</taxon>
        <taxon>Aeromonadales</taxon>
        <taxon>Aeromonadaceae</taxon>
        <taxon>Aeromonas</taxon>
    </lineage>
</organism>
<gene>
    <name evidence="1" type="ORF">WM43_07440</name>
    <name evidence="2" type="ORF">WM43_14180</name>
</gene>
<evidence type="ECO:0000313" key="2">
    <source>
        <dbReference type="EMBL" id="ANB53724.1"/>
    </source>
</evidence>
<evidence type="ECO:0000313" key="1">
    <source>
        <dbReference type="EMBL" id="ANB52509.1"/>
    </source>
</evidence>
<protein>
    <submittedName>
        <fullName evidence="1">Uncharacterized protein</fullName>
    </submittedName>
</protein>
<dbReference type="Proteomes" id="UP000076809">
    <property type="component" value="Chromosome"/>
</dbReference>
<proteinExistence type="predicted"/>
<dbReference type="RefSeq" id="WP_064338568.1">
    <property type="nucleotide sequence ID" value="NZ_CP014774.1"/>
</dbReference>
<evidence type="ECO:0000313" key="3">
    <source>
        <dbReference type="Proteomes" id="UP000076809"/>
    </source>
</evidence>